<dbReference type="Pfam" id="PF00112">
    <property type="entry name" value="Peptidase_C1"/>
    <property type="match status" value="1"/>
</dbReference>
<gene>
    <name evidence="4" type="ORF">AB1Y20_001175</name>
    <name evidence="3" type="ORF">AB1Y20_013476</name>
</gene>
<dbReference type="SMART" id="SM00645">
    <property type="entry name" value="Pept_C1"/>
    <property type="match status" value="1"/>
</dbReference>
<dbReference type="PRINTS" id="PR00705">
    <property type="entry name" value="PAPAIN"/>
</dbReference>
<dbReference type="InterPro" id="IPR038765">
    <property type="entry name" value="Papain-like_cys_pep_sf"/>
</dbReference>
<dbReference type="Gene3D" id="3.90.70.10">
    <property type="entry name" value="Cysteine proteinases"/>
    <property type="match status" value="1"/>
</dbReference>
<comment type="similarity">
    <text evidence="1">Belongs to the peptidase C1 family.</text>
</comment>
<dbReference type="InterPro" id="IPR000169">
    <property type="entry name" value="Pept_cys_AS"/>
</dbReference>
<reference evidence="4 5" key="1">
    <citation type="journal article" date="2024" name="Science">
        <title>Giant polyketide synthase enzymes in the biosynthesis of giant marine polyether toxins.</title>
        <authorList>
            <person name="Fallon T.R."/>
            <person name="Shende V.V."/>
            <person name="Wierzbicki I.H."/>
            <person name="Pendleton A.L."/>
            <person name="Watervoot N.F."/>
            <person name="Auber R.P."/>
            <person name="Gonzalez D.J."/>
            <person name="Wisecaver J.H."/>
            <person name="Moore B.S."/>
        </authorList>
    </citation>
    <scope>NUCLEOTIDE SEQUENCE [LARGE SCALE GENOMIC DNA]</scope>
    <source>
        <strain evidence="4 5">12B1</strain>
    </source>
</reference>
<dbReference type="InterPro" id="IPR000668">
    <property type="entry name" value="Peptidase_C1A_C"/>
</dbReference>
<dbReference type="PROSITE" id="PS00639">
    <property type="entry name" value="THIOL_PROTEASE_HIS"/>
    <property type="match status" value="1"/>
</dbReference>
<evidence type="ECO:0000313" key="4">
    <source>
        <dbReference type="EMBL" id="KAL1530260.1"/>
    </source>
</evidence>
<proteinExistence type="inferred from homology"/>
<dbReference type="InterPro" id="IPR039417">
    <property type="entry name" value="Peptidase_C1A_papain-like"/>
</dbReference>
<evidence type="ECO:0000313" key="3">
    <source>
        <dbReference type="EMBL" id="KAL1498955.1"/>
    </source>
</evidence>
<dbReference type="GO" id="GO:0008234">
    <property type="term" value="F:cysteine-type peptidase activity"/>
    <property type="evidence" value="ECO:0007669"/>
    <property type="project" value="InterPro"/>
</dbReference>
<sequence length="288" mass="30988">MFALFLSMLANAPAAHVRHPRGFVRQPKLLGETIFTHNLSQAELDAAPVAIDWSARGAVSEVKDQGQCGSCWAFSTTEGVESAVFRVTGTLPPALSTEELVDCEKKDDGCDGGDIPEAVRYLQRKGMAYASDYPDDSSKSGKTQQCTWTGKYAVDVKGFQYAVPQCSQGDCSNLDEARLAAALAKFGPLSICINSGEGEPGDWDKYEGGVWTKQCSAKASKIDHCVQLVGYDKNATIPYWKVRNSWGTGWGEEGYIRLPYNAGNACCLGCEAITIDAAPATVEGDWSA</sequence>
<dbReference type="SUPFAM" id="SSF54001">
    <property type="entry name" value="Cysteine proteinases"/>
    <property type="match status" value="1"/>
</dbReference>
<protein>
    <recommendedName>
        <fullName evidence="2">Peptidase C1A papain C-terminal domain-containing protein</fullName>
    </recommendedName>
</protein>
<dbReference type="CDD" id="cd02248">
    <property type="entry name" value="Peptidase_C1A"/>
    <property type="match status" value="1"/>
</dbReference>
<dbReference type="PANTHER" id="PTHR12411">
    <property type="entry name" value="CYSTEINE PROTEASE FAMILY C1-RELATED"/>
    <property type="match status" value="1"/>
</dbReference>
<dbReference type="EMBL" id="JBGBPQ010000026">
    <property type="protein sequence ID" value="KAL1498955.1"/>
    <property type="molecule type" value="Genomic_DNA"/>
</dbReference>
<evidence type="ECO:0000259" key="2">
    <source>
        <dbReference type="SMART" id="SM00645"/>
    </source>
</evidence>
<feature type="domain" description="Peptidase C1A papain C-terminal" evidence="2">
    <location>
        <begin position="47"/>
        <end position="277"/>
    </location>
</feature>
<comment type="caution">
    <text evidence="4">The sequence shown here is derived from an EMBL/GenBank/DDBJ whole genome shotgun (WGS) entry which is preliminary data.</text>
</comment>
<dbReference type="AlphaFoldDB" id="A0AB34KCT8"/>
<dbReference type="InterPro" id="IPR025660">
    <property type="entry name" value="Pept_his_AS"/>
</dbReference>
<organism evidence="4 5">
    <name type="scientific">Prymnesium parvum</name>
    <name type="common">Toxic golden alga</name>
    <dbReference type="NCBI Taxonomy" id="97485"/>
    <lineage>
        <taxon>Eukaryota</taxon>
        <taxon>Haptista</taxon>
        <taxon>Haptophyta</taxon>
        <taxon>Prymnesiophyceae</taxon>
        <taxon>Prymnesiales</taxon>
        <taxon>Prymnesiaceae</taxon>
        <taxon>Prymnesium</taxon>
    </lineage>
</organism>
<dbReference type="InterPro" id="IPR013128">
    <property type="entry name" value="Peptidase_C1A"/>
</dbReference>
<evidence type="ECO:0000256" key="1">
    <source>
        <dbReference type="ARBA" id="ARBA00008455"/>
    </source>
</evidence>
<accession>A0AB34KCT8</accession>
<dbReference type="EMBL" id="JBGBPQ010000001">
    <property type="protein sequence ID" value="KAL1530260.1"/>
    <property type="molecule type" value="Genomic_DNA"/>
</dbReference>
<dbReference type="GO" id="GO:0006508">
    <property type="term" value="P:proteolysis"/>
    <property type="evidence" value="ECO:0007669"/>
    <property type="project" value="InterPro"/>
</dbReference>
<dbReference type="Proteomes" id="UP001515480">
    <property type="component" value="Unassembled WGS sequence"/>
</dbReference>
<evidence type="ECO:0000313" key="5">
    <source>
        <dbReference type="Proteomes" id="UP001515480"/>
    </source>
</evidence>
<name>A0AB34KCT8_PRYPA</name>
<dbReference type="PROSITE" id="PS00139">
    <property type="entry name" value="THIOL_PROTEASE_CYS"/>
    <property type="match status" value="1"/>
</dbReference>
<keyword evidence="5" id="KW-1185">Reference proteome</keyword>